<dbReference type="HOGENOM" id="CLU_2341662_0_0_10"/>
<organism evidence="1">
    <name type="scientific">Chlorobium chlorochromatii (strain CaD3)</name>
    <dbReference type="NCBI Taxonomy" id="340177"/>
    <lineage>
        <taxon>Bacteria</taxon>
        <taxon>Pseudomonadati</taxon>
        <taxon>Chlorobiota</taxon>
        <taxon>Chlorobiia</taxon>
        <taxon>Chlorobiales</taxon>
        <taxon>Chlorobiaceae</taxon>
        <taxon>Chlorobium/Pelodictyon group</taxon>
        <taxon>Chlorobium</taxon>
    </lineage>
</organism>
<protein>
    <submittedName>
        <fullName evidence="1">Uncharacterized protein</fullName>
    </submittedName>
</protein>
<proteinExistence type="predicted"/>
<dbReference type="AlphaFoldDB" id="Q3AT02"/>
<reference evidence="1" key="1">
    <citation type="submission" date="2005-08" db="EMBL/GenBank/DDBJ databases">
        <title>Complete sequence of Chlorobium chlorochromatii CaD3.</title>
        <authorList>
            <person name="Copeland A."/>
            <person name="Lucas S."/>
            <person name="Lapidus A."/>
            <person name="Barry K."/>
            <person name="Detter J.C."/>
            <person name="Glavina T."/>
            <person name="Hammon N."/>
            <person name="Israni S."/>
            <person name="Pitluck S."/>
            <person name="Bryant D."/>
            <person name="Schmutz J."/>
            <person name="Larimer F."/>
            <person name="Land M."/>
            <person name="Kyrpides N."/>
            <person name="Ivanova N."/>
            <person name="Richardson P."/>
        </authorList>
    </citation>
    <scope>NUCLEOTIDE SEQUENCE [LARGE SCALE GENOMIC DNA]</scope>
    <source>
        <strain evidence="1">CaD3</strain>
    </source>
</reference>
<dbReference type="KEGG" id="cch:Cag_0600"/>
<accession>Q3AT02</accession>
<evidence type="ECO:0000313" key="1">
    <source>
        <dbReference type="EMBL" id="ABB27873.1"/>
    </source>
</evidence>
<dbReference type="EMBL" id="CP000108">
    <property type="protein sequence ID" value="ABB27873.1"/>
    <property type="molecule type" value="Genomic_DNA"/>
</dbReference>
<sequence length="97" mass="11066">MVITLTPEFEQALHKIAEHNGTTVELLVLKTLQENLLFCKPQKTLFRKSEKTLADFLVGYVGVFDSDELVKSGAQMSTNVRKQFGDILLEKRQQQKL</sequence>
<gene>
    <name evidence="1" type="ordered locus">Cag_0600</name>
</gene>
<name>Q3AT02_CHLCH</name>